<name>A0A157SFR1_9BORD</name>
<protein>
    <recommendedName>
        <fullName evidence="3">BioF2-like acetyltransferase domain-containing protein</fullName>
    </recommendedName>
</protein>
<dbReference type="KEGG" id="btrm:SAMEA390648701632"/>
<keyword evidence="2" id="KW-1185">Reference proteome</keyword>
<dbReference type="EMBL" id="LT546645">
    <property type="protein sequence ID" value="SAI69061.1"/>
    <property type="molecule type" value="Genomic_DNA"/>
</dbReference>
<dbReference type="STRING" id="123899.SAMEA3906487_01632"/>
<dbReference type="AlphaFoldDB" id="A0A157SFR1"/>
<proteinExistence type="predicted"/>
<gene>
    <name evidence="1" type="ORF">SAMEA3906487_01632</name>
</gene>
<dbReference type="PATRIC" id="fig|123899.6.peg.1616"/>
<sequence length="309" mass="34583">MLASLMRVYYAVFDPLIVWRRKAGRLARWGEAPAALALDLQASQARGGAGAQALGRMQRVAARYDMQGRGRGATPMMLDLAGCEGVQGFERLLHGLSSRNMSKVRRAQRLGYRVRPFVLGNHVHDVHAVKTSMPVRSGGPVLARWLLRPQQVGRQARQAQDWKAPACDTHWTLWWGVFIDAPGHRNGPLQTDERLVAYTKLARSGELVHYLDLMGHRDHLADGVMLLMHAQIARWLLEADTPATRGARAIWYGALEHGGEGLLIWKRRAGFVPVQLRLQGGSQARPAGWPWGRWRQLWQPATRGPDKAD</sequence>
<evidence type="ECO:0008006" key="3">
    <source>
        <dbReference type="Google" id="ProtNLM"/>
    </source>
</evidence>
<reference evidence="1 2" key="1">
    <citation type="submission" date="2016-04" db="EMBL/GenBank/DDBJ databases">
        <authorList>
            <consortium name="Pathogen Informatics"/>
        </authorList>
    </citation>
    <scope>NUCLEOTIDE SEQUENCE [LARGE SCALE GENOMIC DNA]</scope>
    <source>
        <strain evidence="1 2">H044680328</strain>
    </source>
</reference>
<evidence type="ECO:0000313" key="2">
    <source>
        <dbReference type="Proteomes" id="UP000076825"/>
    </source>
</evidence>
<dbReference type="eggNOG" id="ENOG503378K">
    <property type="taxonomic scope" value="Bacteria"/>
</dbReference>
<evidence type="ECO:0000313" key="1">
    <source>
        <dbReference type="EMBL" id="SAI69061.1"/>
    </source>
</evidence>
<accession>A0A157SFR1</accession>
<dbReference type="Proteomes" id="UP000076825">
    <property type="component" value="Chromosome 1"/>
</dbReference>
<organism evidence="1 2">
    <name type="scientific">Bordetella trematum</name>
    <dbReference type="NCBI Taxonomy" id="123899"/>
    <lineage>
        <taxon>Bacteria</taxon>
        <taxon>Pseudomonadati</taxon>
        <taxon>Pseudomonadota</taxon>
        <taxon>Betaproteobacteria</taxon>
        <taxon>Burkholderiales</taxon>
        <taxon>Alcaligenaceae</taxon>
        <taxon>Bordetella</taxon>
    </lineage>
</organism>